<dbReference type="AlphaFoldDB" id="A0A5K7Z1V7"/>
<dbReference type="InterPro" id="IPR036465">
    <property type="entry name" value="vWFA_dom_sf"/>
</dbReference>
<dbReference type="RefSeq" id="WP_155303138.1">
    <property type="nucleotide sequence ID" value="NZ_AP021875.1"/>
</dbReference>
<gene>
    <name evidence="3" type="ORF">DSCW_15000</name>
</gene>
<sequence>MKKSIFILTLTILGMALALPLQADDTNIYGGGSVSVEPNVLIIFDTSGSMDTEDVPSDYYDPDTTYTGPYDTNKVWRYSSYSGWSVFANDVADLNCTAVKDDLIANGTTEGSILFSGDGYACGGYTKRLYLGNYFNYEGQSGSDRSRTEVAKEVITNLIQNTDGVRFGLMRFNYDQGGRIVKPIQSVTGDDAYRQELIDAVNALPASGMTPLSETLAEAGLYFAGKSSWFNNYNSYSDDVLTSSNTYSSPMQYRCQKNYIILMTDGDPTSDNDWKLSSGTYINGDSIGDYDNDGNSGDSTSDSSSDFLDDVAKYLYDRDCNPTMGTGDISFEKQNVITYTIGFQSDQQLLQDAATNGGGEYYVANSISGLSEAFESIISKIQEVNAVFVSPVVPVSRMNRTYAGNSLYVGFFKPQNSGRWAGNVKKYGLSDYGDILAVGGSEATNADGSIKDNARSYWSSLADGPNVTAGGVGEVLLDNNSRNLYTYLGTESDLTDTANAFSTANTGLTAAALGVTTTTERTTVINDIDGDSLDWKMGDVLHSQPAVVHYDTDADGDYDDSYIFVGTNGGTMHAFYDNDGSETWGFIPPDQLSRLQLLSDSTTDHDYYVDGPPSVYESATSKTLFFGERRGGYNYYALDITDPAAPAYKYSIGQGLLAAIDTDGDGTVDGAAANLGQSWATPTDHTIRTGTGTSDYEDVLLLPGGYDTNQDLDTPAAADTVGRAVFAVDATDGSVSALNFNAANFTGMNNCFTDAMGFDSNGDSYTNRVYAGDLAGNMWAFEDDDTAPADTIVGGDGTWSGRKLFSAGAVDSVQRKIFYSPDVVAEYGEDMIFFGTGDRADPEETGVVNRIYAIRNDWEESSTFTTLTESDLVDVTDNLIQNGTESEQEAVKTALDSSRGWYFRLENSGEKIISSVVVYAGVLYFTTYTPEDSSSTTPSTDPCTSITGRGVARFYAVNYLTGAAVKDYSSATETDSEGNVIDGLGKSDRSKVIGTSIASSPVIAVLPKGAVILIGVEGGIEKEDPVEQISMHKFYWRRASN</sequence>
<keyword evidence="1" id="KW-0732">Signal</keyword>
<reference evidence="3 4" key="1">
    <citation type="submission" date="2019-11" db="EMBL/GenBank/DDBJ databases">
        <title>Comparative genomics of hydrocarbon-degrading Desulfosarcina strains.</title>
        <authorList>
            <person name="Watanabe M."/>
            <person name="Kojima H."/>
            <person name="Fukui M."/>
        </authorList>
    </citation>
    <scope>NUCLEOTIDE SEQUENCE [LARGE SCALE GENOMIC DNA]</scope>
    <source>
        <strain evidence="3 4">PP31</strain>
    </source>
</reference>
<evidence type="ECO:0000313" key="3">
    <source>
        <dbReference type="EMBL" id="BBO74083.1"/>
    </source>
</evidence>
<dbReference type="Proteomes" id="UP000427769">
    <property type="component" value="Chromosome"/>
</dbReference>
<feature type="domain" description="VWFA" evidence="2">
    <location>
        <begin position="132"/>
        <end position="377"/>
    </location>
</feature>
<organism evidence="3 4">
    <name type="scientific">Desulfosarcina widdelii</name>
    <dbReference type="NCBI Taxonomy" id="947919"/>
    <lineage>
        <taxon>Bacteria</taxon>
        <taxon>Pseudomonadati</taxon>
        <taxon>Thermodesulfobacteriota</taxon>
        <taxon>Desulfobacteria</taxon>
        <taxon>Desulfobacterales</taxon>
        <taxon>Desulfosarcinaceae</taxon>
        <taxon>Desulfosarcina</taxon>
    </lineage>
</organism>
<feature type="chain" id="PRO_5024342628" description="VWFA domain-containing protein" evidence="1">
    <location>
        <begin position="24"/>
        <end position="1041"/>
    </location>
</feature>
<name>A0A5K7Z1V7_9BACT</name>
<dbReference type="PROSITE" id="PS50234">
    <property type="entry name" value="VWFA"/>
    <property type="match status" value="1"/>
</dbReference>
<keyword evidence="4" id="KW-1185">Reference proteome</keyword>
<accession>A0A5K7Z1V7</accession>
<evidence type="ECO:0000256" key="1">
    <source>
        <dbReference type="SAM" id="SignalP"/>
    </source>
</evidence>
<dbReference type="KEGG" id="dwd:DSCW_15000"/>
<dbReference type="SUPFAM" id="SSF53300">
    <property type="entry name" value="vWA-like"/>
    <property type="match status" value="1"/>
</dbReference>
<dbReference type="Gene3D" id="3.40.50.410">
    <property type="entry name" value="von Willebrand factor, type A domain"/>
    <property type="match status" value="1"/>
</dbReference>
<dbReference type="InterPro" id="IPR002035">
    <property type="entry name" value="VWF_A"/>
</dbReference>
<dbReference type="EMBL" id="AP021875">
    <property type="protein sequence ID" value="BBO74083.1"/>
    <property type="molecule type" value="Genomic_DNA"/>
</dbReference>
<evidence type="ECO:0000259" key="2">
    <source>
        <dbReference type="PROSITE" id="PS50234"/>
    </source>
</evidence>
<proteinExistence type="predicted"/>
<protein>
    <recommendedName>
        <fullName evidence="2">VWFA domain-containing protein</fullName>
    </recommendedName>
</protein>
<feature type="signal peptide" evidence="1">
    <location>
        <begin position="1"/>
        <end position="23"/>
    </location>
</feature>
<evidence type="ECO:0000313" key="4">
    <source>
        <dbReference type="Proteomes" id="UP000427769"/>
    </source>
</evidence>
<dbReference type="OrthoDB" id="7156875at2"/>